<dbReference type="EMBL" id="JAUSVK010000001">
    <property type="protein sequence ID" value="MDQ0393310.1"/>
    <property type="molecule type" value="Genomic_DNA"/>
</dbReference>
<dbReference type="Proteomes" id="UP001237448">
    <property type="component" value="Unassembled WGS sequence"/>
</dbReference>
<reference evidence="5 6" key="1">
    <citation type="submission" date="2023-07" db="EMBL/GenBank/DDBJ databases">
        <title>Genomic Encyclopedia of Type Strains, Phase IV (KMG-IV): sequencing the most valuable type-strain genomes for metagenomic binning, comparative biology and taxonomic classification.</title>
        <authorList>
            <person name="Goeker M."/>
        </authorList>
    </citation>
    <scope>NUCLEOTIDE SEQUENCE [LARGE SCALE GENOMIC DNA]</scope>
    <source>
        <strain evidence="5 6">DSM 5896</strain>
    </source>
</reference>
<proteinExistence type="predicted"/>
<dbReference type="PANTHER" id="PTHR43080:SF26">
    <property type="entry name" value="REGULATORY PROTEIN"/>
    <property type="match status" value="1"/>
</dbReference>
<dbReference type="CDD" id="cd04586">
    <property type="entry name" value="CBS_pair_BON_assoc"/>
    <property type="match status" value="1"/>
</dbReference>
<dbReference type="Gene3D" id="3.30.1340.30">
    <property type="match status" value="1"/>
</dbReference>
<dbReference type="Gene3D" id="3.10.580.10">
    <property type="entry name" value="CBS-domain"/>
    <property type="match status" value="1"/>
</dbReference>
<organism evidence="5 6">
    <name type="scientific">Labrys monachus</name>
    <dbReference type="NCBI Taxonomy" id="217067"/>
    <lineage>
        <taxon>Bacteria</taxon>
        <taxon>Pseudomonadati</taxon>
        <taxon>Pseudomonadota</taxon>
        <taxon>Alphaproteobacteria</taxon>
        <taxon>Hyphomicrobiales</taxon>
        <taxon>Xanthobacteraceae</taxon>
        <taxon>Labrys</taxon>
    </lineage>
</organism>
<evidence type="ECO:0000259" key="4">
    <source>
        <dbReference type="PROSITE" id="PS51371"/>
    </source>
</evidence>
<name>A0ABU0FFC3_9HYPH</name>
<dbReference type="InterPro" id="IPR051257">
    <property type="entry name" value="Diverse_CBS-Domain"/>
</dbReference>
<feature type="domain" description="BON" evidence="3">
    <location>
        <begin position="151"/>
        <end position="219"/>
    </location>
</feature>
<dbReference type="PROSITE" id="PS51371">
    <property type="entry name" value="CBS"/>
    <property type="match status" value="2"/>
</dbReference>
<dbReference type="Pfam" id="PF04972">
    <property type="entry name" value="BON"/>
    <property type="match status" value="1"/>
</dbReference>
<comment type="caution">
    <text evidence="5">The sequence shown here is derived from an EMBL/GenBank/DDBJ whole genome shotgun (WGS) entry which is preliminary data.</text>
</comment>
<evidence type="ECO:0000256" key="1">
    <source>
        <dbReference type="ARBA" id="ARBA00023122"/>
    </source>
</evidence>
<evidence type="ECO:0000259" key="3">
    <source>
        <dbReference type="PROSITE" id="PS50914"/>
    </source>
</evidence>
<protein>
    <submittedName>
        <fullName evidence="5">CBS domain-containing protein</fullName>
    </submittedName>
</protein>
<dbReference type="InterPro" id="IPR046342">
    <property type="entry name" value="CBS_dom_sf"/>
</dbReference>
<keyword evidence="1 2" id="KW-0129">CBS domain</keyword>
<evidence type="ECO:0000313" key="6">
    <source>
        <dbReference type="Proteomes" id="UP001237448"/>
    </source>
</evidence>
<dbReference type="InterPro" id="IPR017080">
    <property type="entry name" value="UCP036990_CBS_BON"/>
</dbReference>
<dbReference type="PROSITE" id="PS50914">
    <property type="entry name" value="BON"/>
    <property type="match status" value="1"/>
</dbReference>
<gene>
    <name evidence="5" type="ORF">J3R73_003102</name>
</gene>
<evidence type="ECO:0000313" key="5">
    <source>
        <dbReference type="EMBL" id="MDQ0393310.1"/>
    </source>
</evidence>
<dbReference type="SMART" id="SM00116">
    <property type="entry name" value="CBS"/>
    <property type="match status" value="2"/>
</dbReference>
<dbReference type="PIRSF" id="PIRSF036990">
    <property type="entry name" value="UCP036990_CBS_BON"/>
    <property type="match status" value="1"/>
</dbReference>
<feature type="domain" description="CBS" evidence="4">
    <location>
        <begin position="1"/>
        <end position="57"/>
    </location>
</feature>
<dbReference type="RefSeq" id="WP_307428462.1">
    <property type="nucleotide sequence ID" value="NZ_JAUSVK010000001.1"/>
</dbReference>
<dbReference type="PANTHER" id="PTHR43080">
    <property type="entry name" value="CBS DOMAIN-CONTAINING PROTEIN CBSX3, MITOCHONDRIAL"/>
    <property type="match status" value="1"/>
</dbReference>
<keyword evidence="6" id="KW-1185">Reference proteome</keyword>
<dbReference type="InterPro" id="IPR000644">
    <property type="entry name" value="CBS_dom"/>
</dbReference>
<accession>A0ABU0FFC3</accession>
<evidence type="ECO:0000256" key="2">
    <source>
        <dbReference type="PROSITE-ProRule" id="PRU00703"/>
    </source>
</evidence>
<dbReference type="Pfam" id="PF00571">
    <property type="entry name" value="CBS"/>
    <property type="match status" value="2"/>
</dbReference>
<feature type="domain" description="CBS" evidence="4">
    <location>
        <begin position="88"/>
        <end position="148"/>
    </location>
</feature>
<sequence>MTRKVIGISPEATIADAVDLMVRSNVSGLPVVDASGALVGILSEGDLLRRPELGTQKPRAHWLECLFHSGKVAEAYAHTHGRVVEEIMTREPISIGEDMRLEEAVALMEGHGVKRLPVVREGKVVGIISRADFVRALASFVRQSYTDSLVGDRQIKAAIEAELRAEPWAPVGTVTIDVQDGVVELQGIITDETLRNAIRVLAENVEGVKTVHDRMTWVDPYSGISGPAPEEDAKGHAA</sequence>
<dbReference type="InterPro" id="IPR007055">
    <property type="entry name" value="BON_dom"/>
</dbReference>
<dbReference type="SUPFAM" id="SSF54631">
    <property type="entry name" value="CBS-domain pair"/>
    <property type="match status" value="1"/>
</dbReference>